<dbReference type="RefSeq" id="WP_173731921.1">
    <property type="nucleotide sequence ID" value="NZ_JABTTE010000020.1"/>
</dbReference>
<protein>
    <submittedName>
        <fullName evidence="2">DUF342 domain-containing protein</fullName>
    </submittedName>
</protein>
<name>A0A8J8KD70_9BACI</name>
<dbReference type="InterPro" id="IPR046865">
    <property type="entry name" value="FapA_b_solenoid"/>
</dbReference>
<dbReference type="EMBL" id="JABTTE010000020">
    <property type="protein sequence ID" value="NSL52718.1"/>
    <property type="molecule type" value="Genomic_DNA"/>
</dbReference>
<feature type="domain" description="Flagellar Assembly Protein A N-terminal region" evidence="1">
    <location>
        <begin position="109"/>
        <end position="299"/>
    </location>
</feature>
<evidence type="ECO:0000259" key="1">
    <source>
        <dbReference type="Pfam" id="PF20250"/>
    </source>
</evidence>
<evidence type="ECO:0000313" key="2">
    <source>
        <dbReference type="EMBL" id="NSL52718.1"/>
    </source>
</evidence>
<dbReference type="InterPro" id="IPR005646">
    <property type="entry name" value="FapA"/>
</dbReference>
<dbReference type="Pfam" id="PF03961">
    <property type="entry name" value="FapA"/>
    <property type="match status" value="1"/>
</dbReference>
<dbReference type="Pfam" id="PF20250">
    <property type="entry name" value="FapA_N"/>
    <property type="match status" value="1"/>
</dbReference>
<reference evidence="2" key="1">
    <citation type="submission" date="2020-06" db="EMBL/GenBank/DDBJ databases">
        <title>A novel thermopfilic bacterium from Erzurum, Turkey.</title>
        <authorList>
            <person name="Adiguzel A."/>
            <person name="Ay H."/>
            <person name="Baltaci M.O."/>
        </authorList>
    </citation>
    <scope>NUCLEOTIDE SEQUENCE</scope>
    <source>
        <strain evidence="2">P2</strain>
    </source>
</reference>
<keyword evidence="3" id="KW-1185">Reference proteome</keyword>
<sequence length="640" mass="72894">MHSENELISLINSLLNEEEHSVKSIDHDQLKEPFIKENVHDPIEEDGFIEVRNNRLFIKDPDIGGRIPVLVYNKELNIYINGKKMTKDTPVNSLDEIYWEIAKQQEPFIITVSKDKMKVFFKLSPETASDYRLKNKSRSVRFLLEIETVRKKIDIKGVLSSIIESLNEKGIKADLKMDVVYKELIDPTFEEIVIAEGTPPINSKDASIELLFSEKKEESFEEVEGRIDFRNRVKIPSVDVGDLIAILHQPVEGQAGMNVYGKKIYPKPPKKIILRGKSNVKITDDGKVYALSKGRPSITGKTVKYIDILPYYEIFNDVNMWTGNIIFHGDVIVHGNVTENMRIESLGNVIIYGNVYSATIISAQNITVKGVAINSRLYAGRHGVLFSQIYETVQKLEVDMKKILTAFQQIMNVVKKRGLSIRKTYIFFLLMEQKFKNTVNDINKLLKIISEMERLNMNIPIQINIMKKILSSIFMNRGTFLETNLPHVLNCLLLAFKDVSIFCENSIKEDSNIEVGESDFSEIKTNGTVRIKKNGVIHSNIFAGKDCILEKNAVVRGGRIYASRQIIGGIIGSKSGDTPHLIAKKRIYAKEFYHGRISLNHQTIIVDEFLNNVEFSIDPTTKTISYNSLDNKKDTNRKDI</sequence>
<dbReference type="AlphaFoldDB" id="A0A8J8KD70"/>
<gene>
    <name evidence="2" type="ORF">HR057_13245</name>
</gene>
<dbReference type="PANTHER" id="PTHR38032">
    <property type="entry name" value="POLYMERASE-RELATED"/>
    <property type="match status" value="1"/>
</dbReference>
<proteinExistence type="predicted"/>
<dbReference type="PANTHER" id="PTHR38032:SF1">
    <property type="entry name" value="RNA-BINDING PROTEIN KHPB N-TERMINAL DOMAIN-CONTAINING PROTEIN"/>
    <property type="match status" value="1"/>
</dbReference>
<evidence type="ECO:0000313" key="3">
    <source>
        <dbReference type="Proteomes" id="UP000625804"/>
    </source>
</evidence>
<dbReference type="InterPro" id="IPR046866">
    <property type="entry name" value="FapA_N"/>
</dbReference>
<dbReference type="Proteomes" id="UP000625804">
    <property type="component" value="Unassembled WGS sequence"/>
</dbReference>
<accession>A0A8J8KD70</accession>
<comment type="caution">
    <text evidence="2">The sequence shown here is derived from an EMBL/GenBank/DDBJ whole genome shotgun (WGS) entry which is preliminary data.</text>
</comment>
<organism evidence="2 3">
    <name type="scientific">Calidifontibacillus erzurumensis</name>
    <dbReference type="NCBI Taxonomy" id="2741433"/>
    <lineage>
        <taxon>Bacteria</taxon>
        <taxon>Bacillati</taxon>
        <taxon>Bacillota</taxon>
        <taxon>Bacilli</taxon>
        <taxon>Bacillales</taxon>
        <taxon>Bacillaceae</taxon>
        <taxon>Calidifontibacillus/Schinkia group</taxon>
        <taxon>Calidifontibacillus</taxon>
    </lineage>
</organism>